<evidence type="ECO:0000256" key="5">
    <source>
        <dbReference type="ARBA" id="ARBA00022989"/>
    </source>
</evidence>
<dbReference type="EMBL" id="LT960614">
    <property type="protein sequence ID" value="SON54609.1"/>
    <property type="molecule type" value="Genomic_DNA"/>
</dbReference>
<dbReference type="RefSeq" id="WP_162292611.1">
    <property type="nucleotide sequence ID" value="NZ_LT960614.1"/>
</dbReference>
<dbReference type="KEGG" id="hdi:HDIA_1068"/>
<dbReference type="InterPro" id="IPR032808">
    <property type="entry name" value="DoxX"/>
</dbReference>
<evidence type="ECO:0000256" key="3">
    <source>
        <dbReference type="ARBA" id="ARBA00022475"/>
    </source>
</evidence>
<dbReference type="GO" id="GO:0005886">
    <property type="term" value="C:plasma membrane"/>
    <property type="evidence" value="ECO:0007669"/>
    <property type="project" value="UniProtKB-SubCell"/>
</dbReference>
<comment type="similarity">
    <text evidence="2">Belongs to the DoxX family.</text>
</comment>
<evidence type="ECO:0000313" key="8">
    <source>
        <dbReference type="EMBL" id="SON54609.1"/>
    </source>
</evidence>
<dbReference type="PANTHER" id="PTHR33452:SF1">
    <property type="entry name" value="INNER MEMBRANE PROTEIN YPHA-RELATED"/>
    <property type="match status" value="1"/>
</dbReference>
<feature type="transmembrane region" description="Helical" evidence="7">
    <location>
        <begin position="71"/>
        <end position="89"/>
    </location>
</feature>
<evidence type="ECO:0000256" key="7">
    <source>
        <dbReference type="SAM" id="Phobius"/>
    </source>
</evidence>
<keyword evidence="3" id="KW-1003">Cell membrane</keyword>
<keyword evidence="4 7" id="KW-0812">Transmembrane</keyword>
<evidence type="ECO:0000256" key="1">
    <source>
        <dbReference type="ARBA" id="ARBA00004651"/>
    </source>
</evidence>
<accession>A0A2C9D341</accession>
<proteinExistence type="inferred from homology"/>
<feature type="transmembrane region" description="Helical" evidence="7">
    <location>
        <begin position="7"/>
        <end position="26"/>
    </location>
</feature>
<dbReference type="Pfam" id="PF07681">
    <property type="entry name" value="DoxX"/>
    <property type="match status" value="1"/>
</dbReference>
<feature type="transmembrane region" description="Helical" evidence="7">
    <location>
        <begin position="46"/>
        <end position="64"/>
    </location>
</feature>
<sequence length="135" mass="13908">MSKIQDPALLAARVLMSLIFITSGWSKLSGYAGTQAYMEAMGVPGALLPLVILTELGGGLAILLGFQTRIAAFLLAGFCLVSGYLFHYIAAQAGGDGAMMQMINFWKNVAMGGGFVAILAAGAGVFSIDGKLGKA</sequence>
<reference evidence="9" key="1">
    <citation type="submission" date="2017-09" db="EMBL/GenBank/DDBJ databases">
        <title>Genome sequence of Nannocystis excedens DSM 71.</title>
        <authorList>
            <person name="Blom J."/>
        </authorList>
    </citation>
    <scope>NUCLEOTIDE SEQUENCE [LARGE SCALE GENOMIC DNA]</scope>
    <source>
        <strain evidence="9">type strain: E19</strain>
    </source>
</reference>
<keyword evidence="9" id="KW-1185">Reference proteome</keyword>
<name>A0A2C9D341_9HYPH</name>
<evidence type="ECO:0000256" key="6">
    <source>
        <dbReference type="ARBA" id="ARBA00023136"/>
    </source>
</evidence>
<protein>
    <submittedName>
        <fullName evidence="8">Inner membrane protein YqjF</fullName>
    </submittedName>
</protein>
<dbReference type="InterPro" id="IPR051907">
    <property type="entry name" value="DoxX-like_oxidoreductase"/>
</dbReference>
<dbReference type="PANTHER" id="PTHR33452">
    <property type="entry name" value="OXIDOREDUCTASE CATD-RELATED"/>
    <property type="match status" value="1"/>
</dbReference>
<evidence type="ECO:0000256" key="4">
    <source>
        <dbReference type="ARBA" id="ARBA00022692"/>
    </source>
</evidence>
<evidence type="ECO:0000313" key="9">
    <source>
        <dbReference type="Proteomes" id="UP000223606"/>
    </source>
</evidence>
<keyword evidence="5 7" id="KW-1133">Transmembrane helix</keyword>
<comment type="subcellular location">
    <subcellularLocation>
        <location evidence="1">Cell membrane</location>
        <topology evidence="1">Multi-pass membrane protein</topology>
    </subcellularLocation>
</comment>
<keyword evidence="6 7" id="KW-0472">Membrane</keyword>
<dbReference type="AlphaFoldDB" id="A0A2C9D341"/>
<dbReference type="Proteomes" id="UP000223606">
    <property type="component" value="Chromosome 1"/>
</dbReference>
<gene>
    <name evidence="8" type="primary">yqjF</name>
    <name evidence="8" type="ORF">HDIA_1068</name>
</gene>
<evidence type="ECO:0000256" key="2">
    <source>
        <dbReference type="ARBA" id="ARBA00006679"/>
    </source>
</evidence>
<organism evidence="8 9">
    <name type="scientific">Hartmannibacter diazotrophicus</name>
    <dbReference type="NCBI Taxonomy" id="1482074"/>
    <lineage>
        <taxon>Bacteria</taxon>
        <taxon>Pseudomonadati</taxon>
        <taxon>Pseudomonadota</taxon>
        <taxon>Alphaproteobacteria</taxon>
        <taxon>Hyphomicrobiales</taxon>
        <taxon>Pleomorphomonadaceae</taxon>
        <taxon>Hartmannibacter</taxon>
    </lineage>
</organism>
<feature type="transmembrane region" description="Helical" evidence="7">
    <location>
        <begin position="109"/>
        <end position="128"/>
    </location>
</feature>